<dbReference type="Gene3D" id="3.20.20.210">
    <property type="match status" value="1"/>
</dbReference>
<evidence type="ECO:0000256" key="13">
    <source>
        <dbReference type="RuleBase" id="RU004169"/>
    </source>
</evidence>
<dbReference type="PANTHER" id="PTHR21091">
    <property type="entry name" value="METHYLTETRAHYDROFOLATE:HOMOCYSTEINE METHYLTRANSFERASE RELATED"/>
    <property type="match status" value="1"/>
</dbReference>
<keyword evidence="8" id="KW-0149">Chlorophyll biosynthesis</keyword>
<dbReference type="AlphaFoldDB" id="A0A1Y1IKI0"/>
<evidence type="ECO:0000259" key="14">
    <source>
        <dbReference type="PROSITE" id="PS00906"/>
    </source>
</evidence>
<evidence type="ECO:0000256" key="2">
    <source>
        <dbReference type="ARBA" id="ARBA00004229"/>
    </source>
</evidence>
<comment type="function">
    <text evidence="1">Catalyzes the decarboxylation of four acetate groups of uroporphyrinogen-III to yield coproporphyrinogen-III.</text>
</comment>
<evidence type="ECO:0000256" key="9">
    <source>
        <dbReference type="ARBA" id="ARBA00023239"/>
    </source>
</evidence>
<dbReference type="InterPro" id="IPR006361">
    <property type="entry name" value="Uroporphyrinogen_deCO2ase_HemE"/>
</dbReference>
<dbReference type="PANTHER" id="PTHR21091:SF169">
    <property type="entry name" value="UROPORPHYRINOGEN DECARBOXYLASE"/>
    <property type="match status" value="1"/>
</dbReference>
<dbReference type="InterPro" id="IPR038071">
    <property type="entry name" value="UROD/MetE-like_sf"/>
</dbReference>
<accession>A0A1Y1IKI0</accession>
<feature type="domain" description="Uroporphyrinogen decarboxylase (URO-D)" evidence="14">
    <location>
        <begin position="95"/>
        <end position="104"/>
    </location>
</feature>
<feature type="domain" description="Uroporphyrinogen decarboxylase (URO-D)" evidence="15">
    <location>
        <begin position="215"/>
        <end position="231"/>
    </location>
</feature>
<dbReference type="OMA" id="LWLMRQA"/>
<evidence type="ECO:0000256" key="10">
    <source>
        <dbReference type="ARBA" id="ARBA00023244"/>
    </source>
</evidence>
<dbReference type="InterPro" id="IPR000257">
    <property type="entry name" value="Uroporphyrinogen_deCOase"/>
</dbReference>
<evidence type="ECO:0000256" key="7">
    <source>
        <dbReference type="ARBA" id="ARBA00022793"/>
    </source>
</evidence>
<dbReference type="GO" id="GO:0006782">
    <property type="term" value="P:protoporphyrinogen IX biosynthetic process"/>
    <property type="evidence" value="ECO:0007669"/>
    <property type="project" value="UniProtKB-UniPathway"/>
</dbReference>
<evidence type="ECO:0000256" key="4">
    <source>
        <dbReference type="ARBA" id="ARBA00009935"/>
    </source>
</evidence>
<dbReference type="Pfam" id="PF01208">
    <property type="entry name" value="URO-D"/>
    <property type="match status" value="1"/>
</dbReference>
<keyword evidence="7 12" id="KW-0210">Decarboxylase</keyword>
<keyword evidence="9 12" id="KW-0456">Lyase</keyword>
<comment type="pathway">
    <text evidence="3 12">Porphyrin-containing compound metabolism; protoporphyrin-IX biosynthesis; coproporphyrinogen-III from 5-aminolevulinate: step 4/4.</text>
</comment>
<dbReference type="PROSITE" id="PS00907">
    <property type="entry name" value="UROD_2"/>
    <property type="match status" value="1"/>
</dbReference>
<evidence type="ECO:0000259" key="15">
    <source>
        <dbReference type="PROSITE" id="PS00907"/>
    </source>
</evidence>
<evidence type="ECO:0000313" key="16">
    <source>
        <dbReference type="EMBL" id="GAQ89661.1"/>
    </source>
</evidence>
<dbReference type="NCBIfam" id="TIGR01464">
    <property type="entry name" value="hemE"/>
    <property type="match status" value="1"/>
</dbReference>
<dbReference type="Proteomes" id="UP000054558">
    <property type="component" value="Unassembled WGS sequence"/>
</dbReference>
<evidence type="ECO:0000256" key="1">
    <source>
        <dbReference type="ARBA" id="ARBA00002448"/>
    </source>
</evidence>
<dbReference type="UniPathway" id="UPA00251">
    <property type="reaction ID" value="UER00321"/>
</dbReference>
<evidence type="ECO:0000256" key="6">
    <source>
        <dbReference type="ARBA" id="ARBA00012288"/>
    </source>
</evidence>
<dbReference type="CDD" id="cd00717">
    <property type="entry name" value="URO-D"/>
    <property type="match status" value="1"/>
</dbReference>
<dbReference type="FunFam" id="3.20.20.210:FF:000006">
    <property type="entry name" value="Uroporphyrinogen decarboxylase"/>
    <property type="match status" value="1"/>
</dbReference>
<keyword evidence="10 12" id="KW-0627">Porphyrin biosynthesis</keyword>
<evidence type="ECO:0000256" key="5">
    <source>
        <dbReference type="ARBA" id="ARBA00011738"/>
    </source>
</evidence>
<dbReference type="GO" id="GO:0004853">
    <property type="term" value="F:uroporphyrinogen decarboxylase activity"/>
    <property type="evidence" value="ECO:0007669"/>
    <property type="project" value="UniProtKB-EC"/>
</dbReference>
<dbReference type="STRING" id="105231.A0A1Y1IKI0"/>
<evidence type="ECO:0000313" key="17">
    <source>
        <dbReference type="Proteomes" id="UP000054558"/>
    </source>
</evidence>
<dbReference type="EMBL" id="DF237497">
    <property type="protein sequence ID" value="GAQ89661.1"/>
    <property type="molecule type" value="Genomic_DNA"/>
</dbReference>
<keyword evidence="17" id="KW-1185">Reference proteome</keyword>
<evidence type="ECO:0000256" key="11">
    <source>
        <dbReference type="ARBA" id="ARBA00048033"/>
    </source>
</evidence>
<reference evidence="16 17" key="1">
    <citation type="journal article" date="2014" name="Nat. Commun.">
        <title>Klebsormidium flaccidum genome reveals primary factors for plant terrestrial adaptation.</title>
        <authorList>
            <person name="Hori K."/>
            <person name="Maruyama F."/>
            <person name="Fujisawa T."/>
            <person name="Togashi T."/>
            <person name="Yamamoto N."/>
            <person name="Seo M."/>
            <person name="Sato S."/>
            <person name="Yamada T."/>
            <person name="Mori H."/>
            <person name="Tajima N."/>
            <person name="Moriyama T."/>
            <person name="Ikeuchi M."/>
            <person name="Watanabe M."/>
            <person name="Wada H."/>
            <person name="Kobayashi K."/>
            <person name="Saito M."/>
            <person name="Masuda T."/>
            <person name="Sasaki-Sekimoto Y."/>
            <person name="Mashiguchi K."/>
            <person name="Awai K."/>
            <person name="Shimojima M."/>
            <person name="Masuda S."/>
            <person name="Iwai M."/>
            <person name="Nobusawa T."/>
            <person name="Narise T."/>
            <person name="Kondo S."/>
            <person name="Saito H."/>
            <person name="Sato R."/>
            <person name="Murakawa M."/>
            <person name="Ihara Y."/>
            <person name="Oshima-Yamada Y."/>
            <person name="Ohtaka K."/>
            <person name="Satoh M."/>
            <person name="Sonobe K."/>
            <person name="Ishii M."/>
            <person name="Ohtani R."/>
            <person name="Kanamori-Sato M."/>
            <person name="Honoki R."/>
            <person name="Miyazaki D."/>
            <person name="Mochizuki H."/>
            <person name="Umetsu J."/>
            <person name="Higashi K."/>
            <person name="Shibata D."/>
            <person name="Kamiya Y."/>
            <person name="Sato N."/>
            <person name="Nakamura Y."/>
            <person name="Tabata S."/>
            <person name="Ida S."/>
            <person name="Kurokawa K."/>
            <person name="Ohta H."/>
        </authorList>
    </citation>
    <scope>NUCLEOTIDE SEQUENCE [LARGE SCALE GENOMIC DNA]</scope>
    <source>
        <strain evidence="16 17">NIES-2285</strain>
    </source>
</reference>
<protein>
    <recommendedName>
        <fullName evidence="6 12">Uroporphyrinogen decarboxylase</fullName>
        <ecNumber evidence="6 12">4.1.1.37</ecNumber>
    </recommendedName>
</protein>
<evidence type="ECO:0000256" key="12">
    <source>
        <dbReference type="RuleBase" id="RU000554"/>
    </source>
</evidence>
<comment type="similarity">
    <text evidence="4 13">Belongs to the uroporphyrinogen decarboxylase family.</text>
</comment>
<dbReference type="GO" id="GO:0015995">
    <property type="term" value="P:chlorophyll biosynthetic process"/>
    <property type="evidence" value="ECO:0007669"/>
    <property type="project" value="UniProtKB-KW"/>
</dbReference>
<dbReference type="HAMAP" id="MF_00218">
    <property type="entry name" value="URO_D"/>
    <property type="match status" value="1"/>
</dbReference>
<dbReference type="SUPFAM" id="SSF51726">
    <property type="entry name" value="UROD/MetE-like"/>
    <property type="match status" value="1"/>
</dbReference>
<dbReference type="PROSITE" id="PS00906">
    <property type="entry name" value="UROD_1"/>
    <property type="match status" value="1"/>
</dbReference>
<comment type="subunit">
    <text evidence="5">Homodimer.</text>
</comment>
<evidence type="ECO:0000256" key="8">
    <source>
        <dbReference type="ARBA" id="ARBA00023171"/>
    </source>
</evidence>
<proteinExistence type="inferred from homology"/>
<comment type="catalytic activity">
    <reaction evidence="11 12">
        <text>uroporphyrinogen III + 4 H(+) = coproporphyrinogen III + 4 CO2</text>
        <dbReference type="Rhea" id="RHEA:19865"/>
        <dbReference type="ChEBI" id="CHEBI:15378"/>
        <dbReference type="ChEBI" id="CHEBI:16526"/>
        <dbReference type="ChEBI" id="CHEBI:57308"/>
        <dbReference type="ChEBI" id="CHEBI:57309"/>
        <dbReference type="EC" id="4.1.1.37"/>
    </reaction>
</comment>
<dbReference type="EC" id="4.1.1.37" evidence="6 12"/>
<organism evidence="16 17">
    <name type="scientific">Klebsormidium nitens</name>
    <name type="common">Green alga</name>
    <name type="synonym">Ulothrix nitens</name>
    <dbReference type="NCBI Taxonomy" id="105231"/>
    <lineage>
        <taxon>Eukaryota</taxon>
        <taxon>Viridiplantae</taxon>
        <taxon>Streptophyta</taxon>
        <taxon>Klebsormidiophyceae</taxon>
        <taxon>Klebsormidiales</taxon>
        <taxon>Klebsormidiaceae</taxon>
        <taxon>Klebsormidium</taxon>
    </lineage>
</organism>
<name>A0A1Y1IKI0_KLENI</name>
<sequence length="422" mass="46115">MAAVQTAAIGSSKGFTTCQYRILGRNTAGENAFLGAGCASLKGRPQWGKTSCREKNGILAAVSTTQEAAIQATANAGGEPLLLRTMKGEKTERPPVWMMRQAGRYMKVYRDLCQKHPTFRERSENVDLSVEISLQPWRAFQPDGVILFSDILTPLTGMNIPFDILQGKGPVIHNPIRTLQDVDAVRPLVPEEAVPYVGETLTILRKEVGDASAVLGFVGAPFTLASYIVEGGPSKHFINIKKMAFAQPQTLHALLQKLADAVTTYVRYQADTGAQAVQIFDSWATELSPVDFEVFSLPYLQQIVDGVKETHPDLPIILYASGSGGLLERMARTGVACISVDWTVDMAEARQRIGSAQAVQGNMDPATLFGPKDFISERIHDTIRKAGNHKHIMNLGHGVLVGTPEEHVAHYFEVAKNVRYSQ</sequence>
<dbReference type="GO" id="GO:0009507">
    <property type="term" value="C:chloroplast"/>
    <property type="evidence" value="ECO:0007669"/>
    <property type="project" value="UniProtKB-SubCell"/>
</dbReference>
<evidence type="ECO:0000256" key="3">
    <source>
        <dbReference type="ARBA" id="ARBA00004804"/>
    </source>
</evidence>
<dbReference type="OrthoDB" id="339900at2759"/>
<comment type="subcellular location">
    <subcellularLocation>
        <location evidence="2">Plastid</location>
        <location evidence="2">Chloroplast</location>
    </subcellularLocation>
</comment>
<gene>
    <name evidence="16" type="ORF">KFL_005480050</name>
</gene>